<dbReference type="GO" id="GO:0008270">
    <property type="term" value="F:zinc ion binding"/>
    <property type="evidence" value="ECO:0007669"/>
    <property type="project" value="UniProtKB-KW"/>
</dbReference>
<evidence type="ECO:0000256" key="3">
    <source>
        <dbReference type="ARBA" id="ARBA00022833"/>
    </source>
</evidence>
<keyword evidence="5" id="KW-1185">Reference proteome</keyword>
<evidence type="ECO:0000259" key="4">
    <source>
        <dbReference type="PROSITE" id="PS01360"/>
    </source>
</evidence>
<proteinExistence type="predicted"/>
<evidence type="ECO:0000256" key="2">
    <source>
        <dbReference type="ARBA" id="ARBA00022771"/>
    </source>
</evidence>
<keyword evidence="2" id="KW-0863">Zinc-finger</keyword>
<reference evidence="5" key="1">
    <citation type="submission" date="2022-06" db="EMBL/GenBank/DDBJ databases">
        <authorList>
            <person name="Berger JAMES D."/>
            <person name="Berger JAMES D."/>
        </authorList>
    </citation>
    <scope>NUCLEOTIDE SEQUENCE [LARGE SCALE GENOMIC DNA]</scope>
</reference>
<sequence length="289" mass="33138">MTDGDMNLIDSRLHSNSEVVCNKVNKKSSTQMESGEGLVKLNRYTLLLQNDEKDSFEGASQECCVCGYHTFYVCLRCNWAAYCSIKCYNMHRPIHQYYCNIKYLHFPRLIGLQIIPISIAAGNIKILKNDTDELNLIGLPFYSRKTQDKSSYSQIKEIDLIQYRSCLIRTNLENNNYKPACAICGDPCTHEKSFVYNNESEKSRKENDDICETDNDSIHENKQVDEEINSLKLNSLSQSISKNSQYFLGDNNLSTPQYTRKESLVRFGGMLICTTCAKIQAESKILNFR</sequence>
<reference evidence="6" key="2">
    <citation type="submission" date="2023-11" db="UniProtKB">
        <authorList>
            <consortium name="WormBaseParasite"/>
        </authorList>
    </citation>
    <scope>IDENTIFICATION</scope>
</reference>
<organism evidence="5 6">
    <name type="scientific">Trichobilharzia regenti</name>
    <name type="common">Nasal bird schistosome</name>
    <dbReference type="NCBI Taxonomy" id="157069"/>
    <lineage>
        <taxon>Eukaryota</taxon>
        <taxon>Metazoa</taxon>
        <taxon>Spiralia</taxon>
        <taxon>Lophotrochozoa</taxon>
        <taxon>Platyhelminthes</taxon>
        <taxon>Trematoda</taxon>
        <taxon>Digenea</taxon>
        <taxon>Strigeidida</taxon>
        <taxon>Schistosomatoidea</taxon>
        <taxon>Schistosomatidae</taxon>
        <taxon>Trichobilharzia</taxon>
    </lineage>
</organism>
<dbReference type="SUPFAM" id="SSF144232">
    <property type="entry name" value="HIT/MYND zinc finger-like"/>
    <property type="match status" value="1"/>
</dbReference>
<name>A0AA85K4M0_TRIRE</name>
<dbReference type="Proteomes" id="UP000050795">
    <property type="component" value="Unassembled WGS sequence"/>
</dbReference>
<evidence type="ECO:0000313" key="6">
    <source>
        <dbReference type="WBParaSite" id="TREG1_70090.1"/>
    </source>
</evidence>
<keyword evidence="1" id="KW-0479">Metal-binding</keyword>
<dbReference type="WBParaSite" id="TREG1_70090.1">
    <property type="protein sequence ID" value="TREG1_70090.1"/>
    <property type="gene ID" value="TREG1_70090"/>
</dbReference>
<accession>A0AA85K4M0</accession>
<dbReference type="AlphaFoldDB" id="A0AA85K4M0"/>
<keyword evidence="3" id="KW-0862">Zinc</keyword>
<dbReference type="InterPro" id="IPR002893">
    <property type="entry name" value="Znf_MYND"/>
</dbReference>
<evidence type="ECO:0000256" key="1">
    <source>
        <dbReference type="ARBA" id="ARBA00022723"/>
    </source>
</evidence>
<protein>
    <recommendedName>
        <fullName evidence="4">MYND-type domain-containing protein</fullName>
    </recommendedName>
</protein>
<feature type="domain" description="MYND-type" evidence="4">
    <location>
        <begin position="63"/>
        <end position="99"/>
    </location>
</feature>
<evidence type="ECO:0000313" key="5">
    <source>
        <dbReference type="Proteomes" id="UP000050795"/>
    </source>
</evidence>
<dbReference type="Gene3D" id="6.10.140.2220">
    <property type="match status" value="1"/>
</dbReference>
<dbReference type="PROSITE" id="PS01360">
    <property type="entry name" value="ZF_MYND_1"/>
    <property type="match status" value="1"/>
</dbReference>